<dbReference type="Proteomes" id="UP001239111">
    <property type="component" value="Chromosome 1"/>
</dbReference>
<protein>
    <submittedName>
        <fullName evidence="1">Uncharacterized protein</fullName>
    </submittedName>
</protein>
<accession>A0ACC2PWZ9</accession>
<dbReference type="EMBL" id="CM056741">
    <property type="protein sequence ID" value="KAJ8687648.1"/>
    <property type="molecule type" value="Genomic_DNA"/>
</dbReference>
<reference evidence="1" key="1">
    <citation type="submission" date="2023-04" db="EMBL/GenBank/DDBJ databases">
        <title>A chromosome-level genome assembly of the parasitoid wasp Eretmocerus hayati.</title>
        <authorList>
            <person name="Zhong Y."/>
            <person name="Liu S."/>
            <person name="Liu Y."/>
        </authorList>
    </citation>
    <scope>NUCLEOTIDE SEQUENCE</scope>
    <source>
        <strain evidence="1">ZJU_SS_LIU_2023</strain>
    </source>
</reference>
<keyword evidence="2" id="KW-1185">Reference proteome</keyword>
<evidence type="ECO:0000313" key="1">
    <source>
        <dbReference type="EMBL" id="KAJ8687648.1"/>
    </source>
</evidence>
<evidence type="ECO:0000313" key="2">
    <source>
        <dbReference type="Proteomes" id="UP001239111"/>
    </source>
</evidence>
<sequence length="121" mass="13814">MVAQKGKKQVDLDPAIELLTYYREQGPNRDLDVPGRIAQMLTSAFPMLKELERARRSRTRAKIELNMLSEDDRQQKIQKQRADDRRIGRGPAPRACKDARAAQHRPRAATPGACHWKANPD</sequence>
<proteinExistence type="predicted"/>
<name>A0ACC2PWZ9_9HYME</name>
<gene>
    <name evidence="1" type="ORF">QAD02_023442</name>
</gene>
<comment type="caution">
    <text evidence="1">The sequence shown here is derived from an EMBL/GenBank/DDBJ whole genome shotgun (WGS) entry which is preliminary data.</text>
</comment>
<organism evidence="1 2">
    <name type="scientific">Eretmocerus hayati</name>
    <dbReference type="NCBI Taxonomy" id="131215"/>
    <lineage>
        <taxon>Eukaryota</taxon>
        <taxon>Metazoa</taxon>
        <taxon>Ecdysozoa</taxon>
        <taxon>Arthropoda</taxon>
        <taxon>Hexapoda</taxon>
        <taxon>Insecta</taxon>
        <taxon>Pterygota</taxon>
        <taxon>Neoptera</taxon>
        <taxon>Endopterygota</taxon>
        <taxon>Hymenoptera</taxon>
        <taxon>Apocrita</taxon>
        <taxon>Proctotrupomorpha</taxon>
        <taxon>Chalcidoidea</taxon>
        <taxon>Aphelinidae</taxon>
        <taxon>Aphelininae</taxon>
        <taxon>Eretmocerus</taxon>
    </lineage>
</organism>